<name>A0AAW9A449_9BACL</name>
<dbReference type="AlphaFoldDB" id="A0AAW9A449"/>
<proteinExistence type="predicted"/>
<gene>
    <name evidence="1" type="ORF">QTL97_01045</name>
</gene>
<accession>A0AAW9A449</accession>
<evidence type="ECO:0000313" key="2">
    <source>
        <dbReference type="Proteomes" id="UP001271648"/>
    </source>
</evidence>
<organism evidence="1 2">
    <name type="scientific">Sporosarcina thermotolerans</name>
    <dbReference type="NCBI Taxonomy" id="633404"/>
    <lineage>
        <taxon>Bacteria</taxon>
        <taxon>Bacillati</taxon>
        <taxon>Bacillota</taxon>
        <taxon>Bacilli</taxon>
        <taxon>Bacillales</taxon>
        <taxon>Caryophanaceae</taxon>
        <taxon>Sporosarcina</taxon>
    </lineage>
</organism>
<dbReference type="InterPro" id="IPR025009">
    <property type="entry name" value="DUF3977"/>
</dbReference>
<comment type="caution">
    <text evidence="1">The sequence shown here is derived from an EMBL/GenBank/DDBJ whole genome shotgun (WGS) entry which is preliminary data.</text>
</comment>
<dbReference type="Pfam" id="PF13122">
    <property type="entry name" value="DUF3977"/>
    <property type="match status" value="1"/>
</dbReference>
<dbReference type="RefSeq" id="WP_283734635.1">
    <property type="nucleotide sequence ID" value="NZ_CP125968.1"/>
</dbReference>
<keyword evidence="2" id="KW-1185">Reference proteome</keyword>
<dbReference type="Proteomes" id="UP001271648">
    <property type="component" value="Unassembled WGS sequence"/>
</dbReference>
<dbReference type="EMBL" id="JAUBDJ010000001">
    <property type="protein sequence ID" value="MDW0115522.1"/>
    <property type="molecule type" value="Genomic_DNA"/>
</dbReference>
<reference evidence="1 2" key="1">
    <citation type="submission" date="2023-06" db="EMBL/GenBank/DDBJ databases">
        <title>Sporosarcina sp. nov., isolated from Korean traditional fermented seafood 'Jeotgal'.</title>
        <authorList>
            <person name="Yang A.I."/>
            <person name="Shin N.-R."/>
        </authorList>
    </citation>
    <scope>NUCLEOTIDE SEQUENCE [LARGE SCALE GENOMIC DNA]</scope>
    <source>
        <strain evidence="1 2">KCTC43456</strain>
    </source>
</reference>
<protein>
    <submittedName>
        <fullName evidence="1">DUF3977 family protein</fullName>
    </submittedName>
</protein>
<evidence type="ECO:0000313" key="1">
    <source>
        <dbReference type="EMBL" id="MDW0115522.1"/>
    </source>
</evidence>
<sequence length="78" mass="9028">MKFIEFGIGNTWLIRTETELENGTEYEEKGVVGPIQYHSLYFRIWIGKTVFILDSKEGFKRTQKSRKAIKLIVGISST</sequence>